<protein>
    <submittedName>
        <fullName evidence="1">Uncharacterized protein</fullName>
    </submittedName>
</protein>
<dbReference type="EMBL" id="AAGUJO010000027">
    <property type="protein sequence ID" value="EBS0963738.1"/>
    <property type="molecule type" value="Genomic_DNA"/>
</dbReference>
<sequence>MGGGNRLWGSLLPNDKCIFGDFQMSVCEMIELANRIVNGEQVKTPAIEAWEISELIWWIHNRGNALV</sequence>
<comment type="caution">
    <text evidence="1">The sequence shown here is derived from an EMBL/GenBank/DDBJ whole genome shotgun (WGS) entry which is preliminary data.</text>
</comment>
<name>A0A5U9BQH8_SALET</name>
<reference evidence="1" key="1">
    <citation type="submission" date="2018-09" db="EMBL/GenBank/DDBJ databases">
        <authorList>
            <person name="Ashton P.M."/>
            <person name="Dallman T."/>
            <person name="Nair S."/>
            <person name="De Pinna E."/>
            <person name="Peters T."/>
            <person name="Grant K."/>
        </authorList>
    </citation>
    <scope>NUCLEOTIDE SEQUENCE</scope>
    <source>
        <strain evidence="1">562925</strain>
    </source>
</reference>
<accession>A0A5U9BQH8</accession>
<proteinExistence type="predicted"/>
<dbReference type="AlphaFoldDB" id="A0A5U9BQH8"/>
<evidence type="ECO:0000313" key="1">
    <source>
        <dbReference type="EMBL" id="EBS0963738.1"/>
    </source>
</evidence>
<organism evidence="1">
    <name type="scientific">Salmonella enterica subsp. enterica serovar Saintpaul</name>
    <dbReference type="NCBI Taxonomy" id="90105"/>
    <lineage>
        <taxon>Bacteria</taxon>
        <taxon>Pseudomonadati</taxon>
        <taxon>Pseudomonadota</taxon>
        <taxon>Gammaproteobacteria</taxon>
        <taxon>Enterobacterales</taxon>
        <taxon>Enterobacteriaceae</taxon>
        <taxon>Salmonella</taxon>
    </lineage>
</organism>
<gene>
    <name evidence="1" type="ORF">D5943_23840</name>
</gene>